<sequence>MSRRDLVHILDALWTASGGRPNVGMSVSDLDIAIGRGRRDMRTPLNLQSLNEDGRAAPLPDGTWALTPAGIDWLKQDRELSDR</sequence>
<keyword evidence="2" id="KW-1185">Reference proteome</keyword>
<dbReference type="Proteomes" id="UP001147653">
    <property type="component" value="Unassembled WGS sequence"/>
</dbReference>
<accession>A0A9X3NAT3</accession>
<evidence type="ECO:0000313" key="2">
    <source>
        <dbReference type="Proteomes" id="UP001147653"/>
    </source>
</evidence>
<reference evidence="1" key="1">
    <citation type="submission" date="2022-10" db="EMBL/GenBank/DDBJ databases">
        <title>The WGS of Solirubrobacter phytolaccae KCTC 29190.</title>
        <authorList>
            <person name="Jiang Z."/>
        </authorList>
    </citation>
    <scope>NUCLEOTIDE SEQUENCE</scope>
    <source>
        <strain evidence="1">KCTC 29190</strain>
    </source>
</reference>
<evidence type="ECO:0000313" key="1">
    <source>
        <dbReference type="EMBL" id="MDA0183190.1"/>
    </source>
</evidence>
<proteinExistence type="predicted"/>
<dbReference type="EMBL" id="JAPDDP010000048">
    <property type="protein sequence ID" value="MDA0183190.1"/>
    <property type="molecule type" value="Genomic_DNA"/>
</dbReference>
<dbReference type="AlphaFoldDB" id="A0A9X3NAT3"/>
<comment type="caution">
    <text evidence="1">The sequence shown here is derived from an EMBL/GenBank/DDBJ whole genome shotgun (WGS) entry which is preliminary data.</text>
</comment>
<protein>
    <submittedName>
        <fullName evidence="1">Uncharacterized protein</fullName>
    </submittedName>
</protein>
<dbReference type="RefSeq" id="WP_270027586.1">
    <property type="nucleotide sequence ID" value="NZ_JAPDDP010000048.1"/>
</dbReference>
<organism evidence="1 2">
    <name type="scientific">Solirubrobacter phytolaccae</name>
    <dbReference type="NCBI Taxonomy" id="1404360"/>
    <lineage>
        <taxon>Bacteria</taxon>
        <taxon>Bacillati</taxon>
        <taxon>Actinomycetota</taxon>
        <taxon>Thermoleophilia</taxon>
        <taxon>Solirubrobacterales</taxon>
        <taxon>Solirubrobacteraceae</taxon>
        <taxon>Solirubrobacter</taxon>
    </lineage>
</organism>
<gene>
    <name evidence="1" type="ORF">OJ997_22965</name>
</gene>
<name>A0A9X3NAT3_9ACTN</name>